<proteinExistence type="predicted"/>
<evidence type="ECO:0000256" key="3">
    <source>
        <dbReference type="ARBA" id="ARBA00022989"/>
    </source>
</evidence>
<name>A0A4Q9Q955_9APHY</name>
<dbReference type="GO" id="GO:0030968">
    <property type="term" value="P:endoplasmic reticulum unfolded protein response"/>
    <property type="evidence" value="ECO:0007669"/>
    <property type="project" value="TreeGrafter"/>
</dbReference>
<dbReference type="GO" id="GO:0016020">
    <property type="term" value="C:membrane"/>
    <property type="evidence" value="ECO:0007669"/>
    <property type="project" value="UniProtKB-SubCell"/>
</dbReference>
<keyword evidence="8" id="KW-1185">Reference proteome</keyword>
<keyword evidence="4" id="KW-0472">Membrane</keyword>
<feature type="compositionally biased region" description="Polar residues" evidence="5">
    <location>
        <begin position="163"/>
        <end position="184"/>
    </location>
</feature>
<comment type="subcellular location">
    <subcellularLocation>
        <location evidence="1">Membrane</location>
    </subcellularLocation>
</comment>
<dbReference type="InterPro" id="IPR000626">
    <property type="entry name" value="Ubiquitin-like_dom"/>
</dbReference>
<evidence type="ECO:0000256" key="5">
    <source>
        <dbReference type="SAM" id="MobiDB-lite"/>
    </source>
</evidence>
<accession>A0A4Q9Q955</accession>
<evidence type="ECO:0000313" key="8">
    <source>
        <dbReference type="Proteomes" id="UP000292082"/>
    </source>
</evidence>
<evidence type="ECO:0000259" key="6">
    <source>
        <dbReference type="PROSITE" id="PS50053"/>
    </source>
</evidence>
<keyword evidence="2" id="KW-0812">Transmembrane</keyword>
<dbReference type="PANTHER" id="PTHR12943:SF27">
    <property type="entry name" value="HOMOCYSTEINE-INDUCED ENDOPLASMIC RETICULUM PROTEIN, ISOFORM A"/>
    <property type="match status" value="1"/>
</dbReference>
<evidence type="ECO:0000313" key="7">
    <source>
        <dbReference type="EMBL" id="TBU64137.1"/>
    </source>
</evidence>
<evidence type="ECO:0000256" key="4">
    <source>
        <dbReference type="ARBA" id="ARBA00023136"/>
    </source>
</evidence>
<reference evidence="7 8" key="1">
    <citation type="submission" date="2019-01" db="EMBL/GenBank/DDBJ databases">
        <title>Draft genome sequences of three monokaryotic isolates of the white-rot basidiomycete fungus Dichomitus squalens.</title>
        <authorList>
            <consortium name="DOE Joint Genome Institute"/>
            <person name="Lopez S.C."/>
            <person name="Andreopoulos B."/>
            <person name="Pangilinan J."/>
            <person name="Lipzen A."/>
            <person name="Riley R."/>
            <person name="Ahrendt S."/>
            <person name="Ng V."/>
            <person name="Barry K."/>
            <person name="Daum C."/>
            <person name="Grigoriev I.V."/>
            <person name="Hilden K.S."/>
            <person name="Makela M.R."/>
            <person name="de Vries R.P."/>
        </authorList>
    </citation>
    <scope>NUCLEOTIDE SEQUENCE [LARGE SCALE GENOMIC DNA]</scope>
    <source>
        <strain evidence="7 8">CBS 464.89</strain>
    </source>
</reference>
<dbReference type="PROSITE" id="PS50053">
    <property type="entry name" value="UBIQUITIN_2"/>
    <property type="match status" value="1"/>
</dbReference>
<dbReference type="InterPro" id="IPR039751">
    <property type="entry name" value="HERPUD1/2"/>
</dbReference>
<dbReference type="SUPFAM" id="SSF54236">
    <property type="entry name" value="Ubiquitin-like"/>
    <property type="match status" value="1"/>
</dbReference>
<dbReference type="Pfam" id="PF00240">
    <property type="entry name" value="ubiquitin"/>
    <property type="match status" value="1"/>
</dbReference>
<dbReference type="AlphaFoldDB" id="A0A4Q9Q955"/>
<evidence type="ECO:0000256" key="1">
    <source>
        <dbReference type="ARBA" id="ARBA00004370"/>
    </source>
</evidence>
<organism evidence="7 8">
    <name type="scientific">Dichomitus squalens</name>
    <dbReference type="NCBI Taxonomy" id="114155"/>
    <lineage>
        <taxon>Eukaryota</taxon>
        <taxon>Fungi</taxon>
        <taxon>Dikarya</taxon>
        <taxon>Basidiomycota</taxon>
        <taxon>Agaricomycotina</taxon>
        <taxon>Agaricomycetes</taxon>
        <taxon>Polyporales</taxon>
        <taxon>Polyporaceae</taxon>
        <taxon>Dichomitus</taxon>
    </lineage>
</organism>
<feature type="region of interest" description="Disordered" evidence="5">
    <location>
        <begin position="439"/>
        <end position="471"/>
    </location>
</feature>
<keyword evidence="3" id="KW-1133">Transmembrane helix</keyword>
<dbReference type="PANTHER" id="PTHR12943">
    <property type="entry name" value="HOMOCYSTEINE-RESPONSIVE ENDOPLASMIC RETICULUM-RESIDENT UNIQUITIN-LIKE DOMAIN HERPUD PROTEIN FAMILY MEMBER"/>
    <property type="match status" value="1"/>
</dbReference>
<dbReference type="InterPro" id="IPR029071">
    <property type="entry name" value="Ubiquitin-like_domsf"/>
</dbReference>
<dbReference type="Gene3D" id="3.10.20.90">
    <property type="entry name" value="Phosphatidylinositol 3-kinase Catalytic Subunit, Chain A, domain 1"/>
    <property type="match status" value="1"/>
</dbReference>
<dbReference type="Proteomes" id="UP000292082">
    <property type="component" value="Unassembled WGS sequence"/>
</dbReference>
<dbReference type="STRING" id="114155.A0A4Q9Q955"/>
<feature type="compositionally biased region" description="Basic and acidic residues" evidence="5">
    <location>
        <begin position="576"/>
        <end position="591"/>
    </location>
</feature>
<feature type="compositionally biased region" description="Low complexity" evidence="5">
    <location>
        <begin position="150"/>
        <end position="162"/>
    </location>
</feature>
<dbReference type="EMBL" id="ML145087">
    <property type="protein sequence ID" value="TBU64137.1"/>
    <property type="molecule type" value="Genomic_DNA"/>
</dbReference>
<sequence>MHNWVSRDDRASTLAGACSRVTSRCSWVSPPHSRHLFSSAHSHCARQASLLCLSSGFMSASTLRVELPAYSHSFQVQVTPSATVRDVKHEIAKVCPGSPSPEGQRLVWRGRFLSDEEKVEDVWKSPEDSRVVHLAVHPSAWSSAPPPLPSAAAAPSSTHAASFTNTPRSRTSAGQPTPTPASWQAPLSQPYPFFHLPSSFSPVAYIQHLHNTALGVLSAGGITLPAPPAINDIETWRIAAKDLYHAQGWTWPDVFEQPFPSGNSQGGAVYEAVTLEGLPYLRLTDPNATPTPAQLHALRVLSHTFSILSMANDPMLYVPASAHYPSPYATATNVNQHLHHLGFPQLRLAHAQGANPNPHDANNPLAAPGAPGAEIRAIPVRALVIPLVMLAFRTLLLLYFFSPSKRPLFGVLLSVWILYEAWNAMRLVLNDGNDRAGRGAANPGAAGAGQPAAPAGGAVPNGDAPANNAAGTRSTSGAILDWLSTLNLATEDAILDADAPVPEPGPVQKAKMFFALFFVTLWPSAWDRRRNALRRREGRIRTEANAREAAIHESEPAVNTSAGGQDGEQQQQQQEQQRREEEVRARQRERLVARHERKPAWLKEYVQRVQYTEWVDDA</sequence>
<feature type="domain" description="Ubiquitin-like" evidence="6">
    <location>
        <begin position="63"/>
        <end position="121"/>
    </location>
</feature>
<gene>
    <name evidence="7" type="ORF">BD310DRAFT_915428</name>
</gene>
<feature type="region of interest" description="Disordered" evidence="5">
    <location>
        <begin position="141"/>
        <end position="184"/>
    </location>
</feature>
<feature type="compositionally biased region" description="Basic and acidic residues" evidence="5">
    <location>
        <begin position="544"/>
        <end position="555"/>
    </location>
</feature>
<evidence type="ECO:0000256" key="2">
    <source>
        <dbReference type="ARBA" id="ARBA00022692"/>
    </source>
</evidence>
<protein>
    <recommendedName>
        <fullName evidence="6">Ubiquitin-like domain-containing protein</fullName>
    </recommendedName>
</protein>
<feature type="region of interest" description="Disordered" evidence="5">
    <location>
        <begin position="544"/>
        <end position="591"/>
    </location>
</feature>